<evidence type="ECO:0000313" key="4">
    <source>
        <dbReference type="Proteomes" id="UP000782312"/>
    </source>
</evidence>
<dbReference type="InterPro" id="IPR041698">
    <property type="entry name" value="Methyltransf_25"/>
</dbReference>
<dbReference type="InterPro" id="IPR029063">
    <property type="entry name" value="SAM-dependent_MTases_sf"/>
</dbReference>
<dbReference type="Proteomes" id="UP000782312">
    <property type="component" value="Unassembled WGS sequence"/>
</dbReference>
<protein>
    <submittedName>
        <fullName evidence="3">Class I SAM-dependent methyltransferase</fullName>
    </submittedName>
</protein>
<dbReference type="AlphaFoldDB" id="A0A932I2C0"/>
<keyword evidence="3" id="KW-0489">Methyltransferase</keyword>
<reference evidence="3" key="1">
    <citation type="submission" date="2020-07" db="EMBL/GenBank/DDBJ databases">
        <title>Huge and variable diversity of episymbiotic CPR bacteria and DPANN archaea in groundwater ecosystems.</title>
        <authorList>
            <person name="He C.Y."/>
            <person name="Keren R."/>
            <person name="Whittaker M."/>
            <person name="Farag I.F."/>
            <person name="Doudna J."/>
            <person name="Cate J.H.D."/>
            <person name="Banfield J.F."/>
        </authorList>
    </citation>
    <scope>NUCLEOTIDE SEQUENCE</scope>
    <source>
        <strain evidence="3">NC_groundwater_763_Ag_S-0.2um_68_21</strain>
    </source>
</reference>
<feature type="compositionally biased region" description="Pro residues" evidence="1">
    <location>
        <begin position="274"/>
        <end position="292"/>
    </location>
</feature>
<keyword evidence="3" id="KW-0808">Transferase</keyword>
<dbReference type="SUPFAM" id="SSF53335">
    <property type="entry name" value="S-adenosyl-L-methionine-dependent methyltransferases"/>
    <property type="match status" value="1"/>
</dbReference>
<evidence type="ECO:0000256" key="1">
    <source>
        <dbReference type="SAM" id="MobiDB-lite"/>
    </source>
</evidence>
<comment type="caution">
    <text evidence="3">The sequence shown here is derived from an EMBL/GenBank/DDBJ whole genome shotgun (WGS) entry which is preliminary data.</text>
</comment>
<dbReference type="EMBL" id="JACPUR010000041">
    <property type="protein sequence ID" value="MBI3129413.1"/>
    <property type="molecule type" value="Genomic_DNA"/>
</dbReference>
<name>A0A932I2C0_UNCTE</name>
<gene>
    <name evidence="3" type="ORF">HYZ11_17525</name>
</gene>
<dbReference type="GO" id="GO:0008168">
    <property type="term" value="F:methyltransferase activity"/>
    <property type="evidence" value="ECO:0007669"/>
    <property type="project" value="UniProtKB-KW"/>
</dbReference>
<organism evidence="3 4">
    <name type="scientific">Tectimicrobiota bacterium</name>
    <dbReference type="NCBI Taxonomy" id="2528274"/>
    <lineage>
        <taxon>Bacteria</taxon>
        <taxon>Pseudomonadati</taxon>
        <taxon>Nitrospinota/Tectimicrobiota group</taxon>
        <taxon>Candidatus Tectimicrobiota</taxon>
    </lineage>
</organism>
<evidence type="ECO:0000313" key="3">
    <source>
        <dbReference type="EMBL" id="MBI3129413.1"/>
    </source>
</evidence>
<feature type="domain" description="Methyltransferase" evidence="2">
    <location>
        <begin position="62"/>
        <end position="158"/>
    </location>
</feature>
<feature type="region of interest" description="Disordered" evidence="1">
    <location>
        <begin position="264"/>
        <end position="292"/>
    </location>
</feature>
<accession>A0A932I2C0</accession>
<sequence>MAIEQAKRNAGRHDWRGWYLNFLNQPLAQRSRGFHAISEGEMAMTAELIASFLDLDPSADIVLDVGCDSAVVSRFVARRCRRFAGVNFIPAMLIEADRQNAAASRYPAWFAAADGRLLPFPAGVFSKAYCSDMMHTLPNHEDALKLIRELLRVCRPGGEALVTSIPDVHKKFQGKLLALRRARWNEKWRVMLHLLIPRPAIRIMRRLFRLKPRYDLEYLEFDLDKMKKQLDAEGLRCDILDFPTDYWSEDYRLTRSNLLIRIPPDSAGRTPAPRSNPPRFVPPPPAPKETLF</sequence>
<dbReference type="CDD" id="cd02440">
    <property type="entry name" value="AdoMet_MTases"/>
    <property type="match status" value="1"/>
</dbReference>
<dbReference type="GO" id="GO:0032259">
    <property type="term" value="P:methylation"/>
    <property type="evidence" value="ECO:0007669"/>
    <property type="project" value="UniProtKB-KW"/>
</dbReference>
<evidence type="ECO:0000259" key="2">
    <source>
        <dbReference type="Pfam" id="PF13649"/>
    </source>
</evidence>
<dbReference type="Gene3D" id="3.40.50.150">
    <property type="entry name" value="Vaccinia Virus protein VP39"/>
    <property type="match status" value="1"/>
</dbReference>
<dbReference type="Pfam" id="PF13649">
    <property type="entry name" value="Methyltransf_25"/>
    <property type="match status" value="1"/>
</dbReference>
<proteinExistence type="predicted"/>